<dbReference type="Proteomes" id="UP000027920">
    <property type="component" value="Unassembled WGS sequence"/>
</dbReference>
<dbReference type="Gene3D" id="2.170.270.10">
    <property type="entry name" value="SET domain"/>
    <property type="match status" value="1"/>
</dbReference>
<dbReference type="Pfam" id="PF01753">
    <property type="entry name" value="zf-MYND"/>
    <property type="match status" value="1"/>
</dbReference>
<dbReference type="SUPFAM" id="SSF82199">
    <property type="entry name" value="SET domain"/>
    <property type="match status" value="1"/>
</dbReference>
<dbReference type="OrthoDB" id="5945798at2759"/>
<evidence type="ECO:0000256" key="4">
    <source>
        <dbReference type="PROSITE-ProRule" id="PRU00134"/>
    </source>
</evidence>
<sequence length="526" mass="59561">MASLLSQMIEESNVYKKYSASRGNGLFASQDLQVKSQVIFVARPLLMVLDTAQLKSHCDYCLKPPSEHSPWADSGENNTLKRCTGCSVLRFCDRQCQKHAWAQYHKLECKVYAAQPRALPTLNRAILRLLKQHDAGILPVGEWEALHSLQDHYEGLLQVGGKNWQDLLLVAKKLQQDSGGKRRLETILRLVCLVVVNSFTLTNPTFDPIGLALHPRSALFNHSCEPNALVRFDVAPKSEAGKFPPSGSISVYTLRPVSKDEELTISYIDTTSPLVKRQQELKERYFFDCACKLCSQGTSHVLDGLRLDGDSSAYQRQEESKKLMNAQTSAEQYLEWVKATPGLEHQQVAEIRDAMSKLAATHNWELHRYPWPQLRKLLFLGLLGLEEFDAAFLQCAILLQKVYPVIFTQRHHPVRLVEMWTLFRMCHALLVTQTSPEGYSEPLVTLGCAALHELNSLLDIGGRVEGQFEHLVVKALHAVQSEPFIWGKYEERVSNSASAWAWLDQKIHDYLVKEEGIQVEELGHHN</sequence>
<dbReference type="InterPro" id="IPR046341">
    <property type="entry name" value="SET_dom_sf"/>
</dbReference>
<dbReference type="VEuPathDB" id="FungiDB:A1O9_06011"/>
<dbReference type="GeneID" id="25280931"/>
<reference evidence="7 8" key="1">
    <citation type="submission" date="2013-03" db="EMBL/GenBank/DDBJ databases">
        <title>The Genome Sequence of Exophiala aquamarina CBS 119918.</title>
        <authorList>
            <consortium name="The Broad Institute Genomics Platform"/>
            <person name="Cuomo C."/>
            <person name="de Hoog S."/>
            <person name="Gorbushina A."/>
            <person name="Walker B."/>
            <person name="Young S.K."/>
            <person name="Zeng Q."/>
            <person name="Gargeya S."/>
            <person name="Fitzgerald M."/>
            <person name="Haas B."/>
            <person name="Abouelleil A."/>
            <person name="Allen A.W."/>
            <person name="Alvarado L."/>
            <person name="Arachchi H.M."/>
            <person name="Berlin A.M."/>
            <person name="Chapman S.B."/>
            <person name="Gainer-Dewar J."/>
            <person name="Goldberg J."/>
            <person name="Griggs A."/>
            <person name="Gujja S."/>
            <person name="Hansen M."/>
            <person name="Howarth C."/>
            <person name="Imamovic A."/>
            <person name="Ireland A."/>
            <person name="Larimer J."/>
            <person name="McCowan C."/>
            <person name="Murphy C."/>
            <person name="Pearson M."/>
            <person name="Poon T.W."/>
            <person name="Priest M."/>
            <person name="Roberts A."/>
            <person name="Saif S."/>
            <person name="Shea T."/>
            <person name="Sisk P."/>
            <person name="Sykes S."/>
            <person name="Wortman J."/>
            <person name="Nusbaum C."/>
            <person name="Birren B."/>
        </authorList>
    </citation>
    <scope>NUCLEOTIDE SEQUENCE [LARGE SCALE GENOMIC DNA]</scope>
    <source>
        <strain evidence="7 8">CBS 119918</strain>
    </source>
</reference>
<dbReference type="GO" id="GO:0008270">
    <property type="term" value="F:zinc ion binding"/>
    <property type="evidence" value="ECO:0007669"/>
    <property type="project" value="UniProtKB-KW"/>
</dbReference>
<dbReference type="GO" id="GO:0005634">
    <property type="term" value="C:nucleus"/>
    <property type="evidence" value="ECO:0007669"/>
    <property type="project" value="TreeGrafter"/>
</dbReference>
<dbReference type="InterPro" id="IPR001214">
    <property type="entry name" value="SET_dom"/>
</dbReference>
<gene>
    <name evidence="7" type="ORF">A1O9_06011</name>
</gene>
<dbReference type="HOGENOM" id="CLU_018406_5_1_1"/>
<keyword evidence="2 4" id="KW-0863">Zinc-finger</keyword>
<dbReference type="InterPro" id="IPR002893">
    <property type="entry name" value="Znf_MYND"/>
</dbReference>
<name>A0A072PFN2_9EURO</name>
<dbReference type="Gene3D" id="1.10.220.160">
    <property type="match status" value="1"/>
</dbReference>
<evidence type="ECO:0000256" key="2">
    <source>
        <dbReference type="ARBA" id="ARBA00022771"/>
    </source>
</evidence>
<dbReference type="CDD" id="cd20071">
    <property type="entry name" value="SET_SMYD"/>
    <property type="match status" value="1"/>
</dbReference>
<dbReference type="EMBL" id="AMGV01000004">
    <property type="protein sequence ID" value="KEF58088.1"/>
    <property type="molecule type" value="Genomic_DNA"/>
</dbReference>
<keyword evidence="1" id="KW-0479">Metal-binding</keyword>
<dbReference type="RefSeq" id="XP_013260678.1">
    <property type="nucleotide sequence ID" value="XM_013405224.1"/>
</dbReference>
<dbReference type="PANTHER" id="PTHR12197">
    <property type="entry name" value="HISTONE-LYSINE N-METHYLTRANSFERASE SMYD"/>
    <property type="match status" value="1"/>
</dbReference>
<keyword evidence="8" id="KW-1185">Reference proteome</keyword>
<dbReference type="STRING" id="1182545.A0A072PFN2"/>
<evidence type="ECO:0000313" key="7">
    <source>
        <dbReference type="EMBL" id="KEF58088.1"/>
    </source>
</evidence>
<dbReference type="PANTHER" id="PTHR12197:SF251">
    <property type="entry name" value="EG:BACR7C10.4 PROTEIN"/>
    <property type="match status" value="1"/>
</dbReference>
<evidence type="ECO:0000259" key="5">
    <source>
        <dbReference type="PROSITE" id="PS50280"/>
    </source>
</evidence>
<evidence type="ECO:0000259" key="6">
    <source>
        <dbReference type="PROSITE" id="PS50865"/>
    </source>
</evidence>
<evidence type="ECO:0000313" key="8">
    <source>
        <dbReference type="Proteomes" id="UP000027920"/>
    </source>
</evidence>
<organism evidence="7 8">
    <name type="scientific">Exophiala aquamarina CBS 119918</name>
    <dbReference type="NCBI Taxonomy" id="1182545"/>
    <lineage>
        <taxon>Eukaryota</taxon>
        <taxon>Fungi</taxon>
        <taxon>Dikarya</taxon>
        <taxon>Ascomycota</taxon>
        <taxon>Pezizomycotina</taxon>
        <taxon>Eurotiomycetes</taxon>
        <taxon>Chaetothyriomycetidae</taxon>
        <taxon>Chaetothyriales</taxon>
        <taxon>Herpotrichiellaceae</taxon>
        <taxon>Exophiala</taxon>
    </lineage>
</organism>
<dbReference type="AlphaFoldDB" id="A0A072PFN2"/>
<comment type="caution">
    <text evidence="7">The sequence shown here is derived from an EMBL/GenBank/DDBJ whole genome shotgun (WGS) entry which is preliminary data.</text>
</comment>
<evidence type="ECO:0000256" key="1">
    <source>
        <dbReference type="ARBA" id="ARBA00022723"/>
    </source>
</evidence>
<proteinExistence type="predicted"/>
<dbReference type="PROSITE" id="PS50865">
    <property type="entry name" value="ZF_MYND_2"/>
    <property type="match status" value="1"/>
</dbReference>
<feature type="domain" description="MYND-type" evidence="6">
    <location>
        <begin position="58"/>
        <end position="109"/>
    </location>
</feature>
<keyword evidence="3" id="KW-0862">Zinc</keyword>
<dbReference type="Pfam" id="PF00856">
    <property type="entry name" value="SET"/>
    <property type="match status" value="1"/>
</dbReference>
<dbReference type="PROSITE" id="PS50280">
    <property type="entry name" value="SET"/>
    <property type="match status" value="1"/>
</dbReference>
<feature type="domain" description="SET" evidence="5">
    <location>
        <begin position="12"/>
        <end position="268"/>
    </location>
</feature>
<accession>A0A072PFN2</accession>
<dbReference type="Gene3D" id="6.10.140.2220">
    <property type="match status" value="1"/>
</dbReference>
<dbReference type="InterPro" id="IPR050869">
    <property type="entry name" value="H3K4_H4K5_MeTrfase"/>
</dbReference>
<evidence type="ECO:0000256" key="3">
    <source>
        <dbReference type="ARBA" id="ARBA00022833"/>
    </source>
</evidence>
<protein>
    <submittedName>
        <fullName evidence="7">Uncharacterized protein</fullName>
    </submittedName>
</protein>